<organism evidence="2 3">
    <name type="scientific">Trifolium medium</name>
    <dbReference type="NCBI Taxonomy" id="97028"/>
    <lineage>
        <taxon>Eukaryota</taxon>
        <taxon>Viridiplantae</taxon>
        <taxon>Streptophyta</taxon>
        <taxon>Embryophyta</taxon>
        <taxon>Tracheophyta</taxon>
        <taxon>Spermatophyta</taxon>
        <taxon>Magnoliopsida</taxon>
        <taxon>eudicotyledons</taxon>
        <taxon>Gunneridae</taxon>
        <taxon>Pentapetalae</taxon>
        <taxon>rosids</taxon>
        <taxon>fabids</taxon>
        <taxon>Fabales</taxon>
        <taxon>Fabaceae</taxon>
        <taxon>Papilionoideae</taxon>
        <taxon>50 kb inversion clade</taxon>
        <taxon>NPAAA clade</taxon>
        <taxon>Hologalegina</taxon>
        <taxon>IRL clade</taxon>
        <taxon>Trifolieae</taxon>
        <taxon>Trifolium</taxon>
    </lineage>
</organism>
<comment type="caution">
    <text evidence="2">The sequence shown here is derived from an EMBL/GenBank/DDBJ whole genome shotgun (WGS) entry which is preliminary data.</text>
</comment>
<feature type="non-terminal residue" evidence="2">
    <location>
        <position position="26"/>
    </location>
</feature>
<sequence>MASSPASTETPIANQIDAAITDLPST</sequence>
<reference evidence="2 3" key="1">
    <citation type="journal article" date="2018" name="Front. Plant Sci.">
        <title>Red Clover (Trifolium pratense) and Zigzag Clover (T. medium) - A Picture of Genomic Similarities and Differences.</title>
        <authorList>
            <person name="Dluhosova J."/>
            <person name="Istvanek J."/>
            <person name="Nedelnik J."/>
            <person name="Repkova J."/>
        </authorList>
    </citation>
    <scope>NUCLEOTIDE SEQUENCE [LARGE SCALE GENOMIC DNA]</scope>
    <source>
        <strain evidence="3">cv. 10/8</strain>
        <tissue evidence="2">Leaf</tissue>
    </source>
</reference>
<protein>
    <submittedName>
        <fullName evidence="2">Uncharacterized protein</fullName>
    </submittedName>
</protein>
<feature type="compositionally biased region" description="Polar residues" evidence="1">
    <location>
        <begin position="1"/>
        <end position="13"/>
    </location>
</feature>
<proteinExistence type="predicted"/>
<dbReference type="EMBL" id="LXQA010504709">
    <property type="protein sequence ID" value="MCI55972.1"/>
    <property type="molecule type" value="Genomic_DNA"/>
</dbReference>
<feature type="region of interest" description="Disordered" evidence="1">
    <location>
        <begin position="1"/>
        <end position="26"/>
    </location>
</feature>
<dbReference type="AlphaFoldDB" id="A0A392T5B9"/>
<evidence type="ECO:0000313" key="3">
    <source>
        <dbReference type="Proteomes" id="UP000265520"/>
    </source>
</evidence>
<keyword evidence="3" id="KW-1185">Reference proteome</keyword>
<evidence type="ECO:0000256" key="1">
    <source>
        <dbReference type="SAM" id="MobiDB-lite"/>
    </source>
</evidence>
<dbReference type="Proteomes" id="UP000265520">
    <property type="component" value="Unassembled WGS sequence"/>
</dbReference>
<name>A0A392T5B9_9FABA</name>
<accession>A0A392T5B9</accession>
<evidence type="ECO:0000313" key="2">
    <source>
        <dbReference type="EMBL" id="MCI55972.1"/>
    </source>
</evidence>